<accession>A6J9G6</accession>
<evidence type="ECO:0000313" key="2">
    <source>
        <dbReference type="Proteomes" id="UP000234681"/>
    </source>
</evidence>
<gene>
    <name evidence="1" type="ORF">rCG_53813</name>
</gene>
<proteinExistence type="predicted"/>
<feature type="non-terminal residue" evidence="1">
    <location>
        <position position="116"/>
    </location>
</feature>
<dbReference type="AlphaFoldDB" id="A6J9G6"/>
<reference evidence="1 2" key="1">
    <citation type="submission" date="2005-09" db="EMBL/GenBank/DDBJ databases">
        <authorList>
            <person name="Mural R.J."/>
            <person name="Li P.W."/>
            <person name="Adams M.D."/>
            <person name="Amanatides P.G."/>
            <person name="Baden-Tillson H."/>
            <person name="Barnstead M."/>
            <person name="Chin S.H."/>
            <person name="Dew I."/>
            <person name="Evans C.A."/>
            <person name="Ferriera S."/>
            <person name="Flanigan M."/>
            <person name="Fosler C."/>
            <person name="Glodek A."/>
            <person name="Gu Z."/>
            <person name="Holt R.A."/>
            <person name="Jennings D."/>
            <person name="Kraft C.L."/>
            <person name="Lu F."/>
            <person name="Nguyen T."/>
            <person name="Nusskern D.R."/>
            <person name="Pfannkoch C.M."/>
            <person name="Sitter C."/>
            <person name="Sutton G.G."/>
            <person name="Venter J.C."/>
            <person name="Wang Z."/>
            <person name="Woodage T."/>
            <person name="Zheng X.H."/>
            <person name="Zhong F."/>
        </authorList>
    </citation>
    <scope>NUCLEOTIDE SEQUENCE [LARGE SCALE GENOMIC DNA]</scope>
    <source>
        <strain>BN</strain>
        <strain evidence="2">Sprague-Dawley</strain>
    </source>
</reference>
<dbReference type="EMBL" id="CH473979">
    <property type="protein sequence ID" value="EDM07918.1"/>
    <property type="molecule type" value="Genomic_DNA"/>
</dbReference>
<organism evidence="1 2">
    <name type="scientific">Rattus norvegicus</name>
    <name type="common">Rat</name>
    <dbReference type="NCBI Taxonomy" id="10116"/>
    <lineage>
        <taxon>Eukaryota</taxon>
        <taxon>Metazoa</taxon>
        <taxon>Chordata</taxon>
        <taxon>Craniata</taxon>
        <taxon>Vertebrata</taxon>
        <taxon>Euteleostomi</taxon>
        <taxon>Mammalia</taxon>
        <taxon>Eutheria</taxon>
        <taxon>Euarchontoglires</taxon>
        <taxon>Glires</taxon>
        <taxon>Rodentia</taxon>
        <taxon>Myomorpha</taxon>
        <taxon>Muroidea</taxon>
        <taxon>Muridae</taxon>
        <taxon>Murinae</taxon>
        <taxon>Rattus</taxon>
    </lineage>
</organism>
<dbReference type="Proteomes" id="UP000234681">
    <property type="component" value="Chromosome 1"/>
</dbReference>
<name>A6J9G6_RAT</name>
<evidence type="ECO:0000313" key="1">
    <source>
        <dbReference type="EMBL" id="EDM07918.1"/>
    </source>
</evidence>
<protein>
    <submittedName>
        <fullName evidence="1">RCG53813</fullName>
    </submittedName>
</protein>
<sequence>MLLNARLRGAPCIPGGARNFAHSPAHLTATMSYAPMDARCPVETCQCLEAVAQSAGRAASVTRALPSVVSLVCLWPPAAVYTRAPTTRREKPSILGLDASLFATARKVAWFPASPH</sequence>